<dbReference type="SUPFAM" id="SSF53098">
    <property type="entry name" value="Ribonuclease H-like"/>
    <property type="match status" value="1"/>
</dbReference>
<reference evidence="2" key="1">
    <citation type="submission" date="2019-04" db="EMBL/GenBank/DDBJ databases">
        <title>Friends and foes A comparative genomics studyof 23 Aspergillus species from section Flavi.</title>
        <authorList>
            <consortium name="DOE Joint Genome Institute"/>
            <person name="Kjaerbolling I."/>
            <person name="Vesth T."/>
            <person name="Frisvad J.C."/>
            <person name="Nybo J.L."/>
            <person name="Theobald S."/>
            <person name="Kildgaard S."/>
            <person name="Isbrandt T."/>
            <person name="Kuo A."/>
            <person name="Sato A."/>
            <person name="Lyhne E.K."/>
            <person name="Kogle M.E."/>
            <person name="Wiebenga A."/>
            <person name="Kun R.S."/>
            <person name="Lubbers R.J."/>
            <person name="Makela M.R."/>
            <person name="Barry K."/>
            <person name="Chovatia M."/>
            <person name="Clum A."/>
            <person name="Daum C."/>
            <person name="Haridas S."/>
            <person name="He G."/>
            <person name="LaButti K."/>
            <person name="Lipzen A."/>
            <person name="Mondo S."/>
            <person name="Riley R."/>
            <person name="Salamov A."/>
            <person name="Simmons B.A."/>
            <person name="Magnuson J.K."/>
            <person name="Henrissat B."/>
            <person name="Mortensen U.H."/>
            <person name="Larsen T.O."/>
            <person name="Devries R.P."/>
            <person name="Grigoriev I.V."/>
            <person name="Machida M."/>
            <person name="Baker S.E."/>
            <person name="Andersen M.R."/>
        </authorList>
    </citation>
    <scope>NUCLEOTIDE SEQUENCE [LARGE SCALE GENOMIC DNA]</scope>
    <source>
        <strain evidence="2">CBS 130015</strain>
    </source>
</reference>
<gene>
    <name evidence="1" type="ORF">BDV41DRAFT_583496</name>
</gene>
<name>A0A5N6VCL1_9EURO</name>
<accession>A0A5N6VCL1</accession>
<evidence type="ECO:0000313" key="1">
    <source>
        <dbReference type="EMBL" id="KAE8306234.1"/>
    </source>
</evidence>
<keyword evidence="2" id="KW-1185">Reference proteome</keyword>
<dbReference type="EMBL" id="ML738484">
    <property type="protein sequence ID" value="KAE8306234.1"/>
    <property type="molecule type" value="Genomic_DNA"/>
</dbReference>
<protein>
    <submittedName>
        <fullName evidence="1">Uncharacterized protein</fullName>
    </submittedName>
</protein>
<organism evidence="1 2">
    <name type="scientific">Aspergillus transmontanensis</name>
    <dbReference type="NCBI Taxonomy" id="1034304"/>
    <lineage>
        <taxon>Eukaryota</taxon>
        <taxon>Fungi</taxon>
        <taxon>Dikarya</taxon>
        <taxon>Ascomycota</taxon>
        <taxon>Pezizomycotina</taxon>
        <taxon>Eurotiomycetes</taxon>
        <taxon>Eurotiomycetidae</taxon>
        <taxon>Eurotiales</taxon>
        <taxon>Aspergillaceae</taxon>
        <taxon>Aspergillus</taxon>
        <taxon>Aspergillus subgen. Circumdati</taxon>
    </lineage>
</organism>
<evidence type="ECO:0000313" key="2">
    <source>
        <dbReference type="Proteomes" id="UP000325433"/>
    </source>
</evidence>
<dbReference type="AlphaFoldDB" id="A0A5N6VCL1"/>
<dbReference type="Proteomes" id="UP000325433">
    <property type="component" value="Unassembled WGS sequence"/>
</dbReference>
<dbReference type="InterPro" id="IPR012337">
    <property type="entry name" value="RNaseH-like_sf"/>
</dbReference>
<proteinExistence type="predicted"/>
<sequence length="117" mass="13392">MEYHEILLGFRSVSGTYEDESLADIVLEVLHRHNLAHWILRITTDNASNNGTMFSILTAKLKAQLPQFQDTLIDYELLKIIKTQHHIPCLAHVIQLAATALLRKLSLETPNDEIQYN</sequence>